<dbReference type="PANTHER" id="PTHR31157:SF1">
    <property type="entry name" value="SCP DOMAIN-CONTAINING PROTEIN"/>
    <property type="match status" value="1"/>
</dbReference>
<comment type="caution">
    <text evidence="3">The sequence shown here is derived from an EMBL/GenBank/DDBJ whole genome shotgun (WGS) entry which is preliminary data.</text>
</comment>
<evidence type="ECO:0000313" key="4">
    <source>
        <dbReference type="Proteomes" id="UP001236723"/>
    </source>
</evidence>
<dbReference type="CDD" id="cd05379">
    <property type="entry name" value="CAP_bacterial"/>
    <property type="match status" value="1"/>
</dbReference>
<name>A0ABU0DUE0_9BACI</name>
<dbReference type="PANTHER" id="PTHR31157">
    <property type="entry name" value="SCP DOMAIN-CONTAINING PROTEIN"/>
    <property type="match status" value="1"/>
</dbReference>
<dbReference type="InterPro" id="IPR014258">
    <property type="entry name" value="CAP_domain_YkwD-like"/>
</dbReference>
<evidence type="ECO:0000259" key="2">
    <source>
        <dbReference type="Pfam" id="PF00188"/>
    </source>
</evidence>
<keyword evidence="4" id="KW-1185">Reference proteome</keyword>
<dbReference type="Pfam" id="PF00188">
    <property type="entry name" value="CAP"/>
    <property type="match status" value="1"/>
</dbReference>
<keyword evidence="1" id="KW-0472">Membrane</keyword>
<dbReference type="RefSeq" id="WP_307068100.1">
    <property type="nucleotide sequence ID" value="NZ_JAUSUP010000004.1"/>
</dbReference>
<dbReference type="EMBL" id="JAUSUP010000004">
    <property type="protein sequence ID" value="MDQ0351954.1"/>
    <property type="molecule type" value="Genomic_DNA"/>
</dbReference>
<dbReference type="SUPFAM" id="SSF55797">
    <property type="entry name" value="PR-1-like"/>
    <property type="match status" value="1"/>
</dbReference>
<dbReference type="Proteomes" id="UP001236723">
    <property type="component" value="Unassembled WGS sequence"/>
</dbReference>
<accession>A0ABU0DUE0</accession>
<proteinExistence type="predicted"/>
<evidence type="ECO:0000256" key="1">
    <source>
        <dbReference type="SAM" id="Phobius"/>
    </source>
</evidence>
<protein>
    <submittedName>
        <fullName evidence="3">YkwD family protein</fullName>
    </submittedName>
</protein>
<reference evidence="3 4" key="1">
    <citation type="submission" date="2023-07" db="EMBL/GenBank/DDBJ databases">
        <title>Genomic Encyclopedia of Type Strains, Phase IV (KMG-IV): sequencing the most valuable type-strain genomes for metagenomic binning, comparative biology and taxonomic classification.</title>
        <authorList>
            <person name="Goeker M."/>
        </authorList>
    </citation>
    <scope>NUCLEOTIDE SEQUENCE [LARGE SCALE GENOMIC DNA]</scope>
    <source>
        <strain evidence="3 4">DSM 15448</strain>
    </source>
</reference>
<feature type="transmembrane region" description="Helical" evidence="1">
    <location>
        <begin position="7"/>
        <end position="24"/>
    </location>
</feature>
<keyword evidence="1" id="KW-0812">Transmembrane</keyword>
<dbReference type="InterPro" id="IPR014044">
    <property type="entry name" value="CAP_dom"/>
</dbReference>
<feature type="domain" description="SCP" evidence="2">
    <location>
        <begin position="122"/>
        <end position="237"/>
    </location>
</feature>
<dbReference type="Gene3D" id="3.40.33.10">
    <property type="entry name" value="CAP"/>
    <property type="match status" value="1"/>
</dbReference>
<gene>
    <name evidence="3" type="ORF">J2R98_001786</name>
</gene>
<organism evidence="3 4">
    <name type="scientific">Alkalibacillus filiformis</name>
    <dbReference type="NCBI Taxonomy" id="200990"/>
    <lineage>
        <taxon>Bacteria</taxon>
        <taxon>Bacillati</taxon>
        <taxon>Bacillota</taxon>
        <taxon>Bacilli</taxon>
        <taxon>Bacillales</taxon>
        <taxon>Bacillaceae</taxon>
        <taxon>Alkalibacillus</taxon>
    </lineage>
</organism>
<dbReference type="NCBIfam" id="TIGR02909">
    <property type="entry name" value="spore_YkwD"/>
    <property type="match status" value="1"/>
</dbReference>
<dbReference type="InterPro" id="IPR035940">
    <property type="entry name" value="CAP_sf"/>
</dbReference>
<sequence>MEGTSDMIKALMLVAIIFGALYLFPVGDFVSQENDEEQVGEGISLEDVVDDFKHRVGEVDVQQMIGSVVETFDHIAVTLSQISQGDREASPVFNPSQLDDYQPESQVDTEDFTPQDFEKEVLALVNEEREKEGLEPVEFSEEASVVAREKSRDMAINNYFDHQSPTYGSPFEMMDEFGLHYMAAGENIAMGQRSPEQVMDGWMNSEGHRANILSDSFTHLGVGYVQDGHQTYWTQMFIGK</sequence>
<keyword evidence="1" id="KW-1133">Transmembrane helix</keyword>
<evidence type="ECO:0000313" key="3">
    <source>
        <dbReference type="EMBL" id="MDQ0351954.1"/>
    </source>
</evidence>